<dbReference type="AlphaFoldDB" id="A0A1V2W349"/>
<name>A0A1V2W349_9BURK</name>
<proteinExistence type="predicted"/>
<reference evidence="1 2" key="1">
    <citation type="submission" date="2016-08" db="EMBL/GenBank/DDBJ databases">
        <authorList>
            <person name="Seilhamer J.J."/>
        </authorList>
    </citation>
    <scope>NUCLEOTIDE SEQUENCE [LARGE SCALE GENOMIC DNA]</scope>
    <source>
        <strain evidence="1 2">VC14762</strain>
    </source>
</reference>
<dbReference type="OrthoDB" id="9983773at2"/>
<comment type="caution">
    <text evidence="1">The sequence shown here is derived from an EMBL/GenBank/DDBJ whole genome shotgun (WGS) entry which is preliminary data.</text>
</comment>
<dbReference type="RefSeq" id="WP_077020121.1">
    <property type="nucleotide sequence ID" value="NZ_CADETK010000010.1"/>
</dbReference>
<evidence type="ECO:0000313" key="2">
    <source>
        <dbReference type="Proteomes" id="UP000188543"/>
    </source>
</evidence>
<evidence type="ECO:0000313" key="1">
    <source>
        <dbReference type="EMBL" id="ONU85027.1"/>
    </source>
</evidence>
<sequence length="126" mass="14747">MFEWLKRLVARRELEELDRWRVECVEARRWFAEFPEVAHALDYLAGFAKGVHGGRIDQARERMRNMRAISSPRWTPLDIPEPQLAIPPAADPWMHQFAAEWRAASHEEPGRAVDYRFLGMTGEEDS</sequence>
<protein>
    <submittedName>
        <fullName evidence="1">Uncharacterized protein</fullName>
    </submittedName>
</protein>
<dbReference type="Proteomes" id="UP000188543">
    <property type="component" value="Unassembled WGS sequence"/>
</dbReference>
<accession>A0A1V2W349</accession>
<organism evidence="1 2">
    <name type="scientific">Burkholderia cenocepacia</name>
    <dbReference type="NCBI Taxonomy" id="95486"/>
    <lineage>
        <taxon>Bacteria</taxon>
        <taxon>Pseudomonadati</taxon>
        <taxon>Pseudomonadota</taxon>
        <taxon>Betaproteobacteria</taxon>
        <taxon>Burkholderiales</taxon>
        <taxon>Burkholderiaceae</taxon>
        <taxon>Burkholderia</taxon>
        <taxon>Burkholderia cepacia complex</taxon>
    </lineage>
</organism>
<dbReference type="EMBL" id="MUTJ01000053">
    <property type="protein sequence ID" value="ONU85027.1"/>
    <property type="molecule type" value="Genomic_DNA"/>
</dbReference>
<gene>
    <name evidence="1" type="ORF">A8E72_16660</name>
</gene>